<protein>
    <submittedName>
        <fullName evidence="4">LADA_0E01288g1_1</fullName>
    </submittedName>
</protein>
<sequence length="218" mass="23827">MDNGTSAEALKKAAPKLPLSKVKRIAKVDPDYTITSQSAVAAVAFATELFVQVLTEEGLARSQLEKPSGSRLSLRYDNIAAVVSSSDRFEFLSDVIPETQNLVTLTRENRVRYTAVAPGQSMLPFRAREEATEVDDGDAPEDDLADAAVAPDYDGDQQGWEDLPEHERLQLRSNAEIDLKPEPESEPEPEPESENEPEPDGEDTAEVGVEAIETDAEE</sequence>
<dbReference type="GO" id="GO:0008623">
    <property type="term" value="C:CHRAC"/>
    <property type="evidence" value="ECO:0007669"/>
    <property type="project" value="TreeGrafter"/>
</dbReference>
<dbReference type="Proteomes" id="UP000190274">
    <property type="component" value="Chromosome E"/>
</dbReference>
<name>A0A1G4JAD7_9SACH</name>
<evidence type="ECO:0000256" key="2">
    <source>
        <dbReference type="ARBA" id="ARBA00023242"/>
    </source>
</evidence>
<dbReference type="OrthoDB" id="636685at2759"/>
<feature type="compositionally biased region" description="Acidic residues" evidence="3">
    <location>
        <begin position="132"/>
        <end position="145"/>
    </location>
</feature>
<evidence type="ECO:0000313" key="5">
    <source>
        <dbReference type="Proteomes" id="UP000190274"/>
    </source>
</evidence>
<feature type="compositionally biased region" description="Basic and acidic residues" evidence="3">
    <location>
        <begin position="163"/>
        <end position="183"/>
    </location>
</feature>
<dbReference type="EMBL" id="LT598455">
    <property type="protein sequence ID" value="SCU86975.1"/>
    <property type="molecule type" value="Genomic_DNA"/>
</dbReference>
<dbReference type="STRING" id="1266660.A0A1G4JAD7"/>
<dbReference type="SUPFAM" id="SSF47113">
    <property type="entry name" value="Histone-fold"/>
    <property type="match status" value="1"/>
</dbReference>
<dbReference type="GO" id="GO:0046982">
    <property type="term" value="F:protein heterodimerization activity"/>
    <property type="evidence" value="ECO:0007669"/>
    <property type="project" value="InterPro"/>
</dbReference>
<reference evidence="5" key="1">
    <citation type="submission" date="2016-03" db="EMBL/GenBank/DDBJ databases">
        <authorList>
            <person name="Devillers H."/>
        </authorList>
    </citation>
    <scope>NUCLEOTIDE SEQUENCE [LARGE SCALE GENOMIC DNA]</scope>
</reference>
<dbReference type="InterPro" id="IPR009072">
    <property type="entry name" value="Histone-fold"/>
</dbReference>
<keyword evidence="2" id="KW-0539">Nucleus</keyword>
<evidence type="ECO:0000256" key="1">
    <source>
        <dbReference type="ARBA" id="ARBA00004123"/>
    </source>
</evidence>
<proteinExistence type="predicted"/>
<feature type="region of interest" description="Disordered" evidence="3">
    <location>
        <begin position="124"/>
        <end position="218"/>
    </location>
</feature>
<organism evidence="4 5">
    <name type="scientific">Lachancea dasiensis</name>
    <dbReference type="NCBI Taxonomy" id="1072105"/>
    <lineage>
        <taxon>Eukaryota</taxon>
        <taxon>Fungi</taxon>
        <taxon>Dikarya</taxon>
        <taxon>Ascomycota</taxon>
        <taxon>Saccharomycotina</taxon>
        <taxon>Saccharomycetes</taxon>
        <taxon>Saccharomycetales</taxon>
        <taxon>Saccharomycetaceae</taxon>
        <taxon>Lachancea</taxon>
    </lineage>
</organism>
<feature type="compositionally biased region" description="Acidic residues" evidence="3">
    <location>
        <begin position="184"/>
        <end position="205"/>
    </location>
</feature>
<evidence type="ECO:0000256" key="3">
    <source>
        <dbReference type="SAM" id="MobiDB-lite"/>
    </source>
</evidence>
<dbReference type="InterPro" id="IPR050568">
    <property type="entry name" value="Transcr_DNA_Rep_Reg"/>
</dbReference>
<comment type="subcellular location">
    <subcellularLocation>
        <location evidence="1">Nucleus</location>
    </subcellularLocation>
</comment>
<dbReference type="PANTHER" id="PTHR10252">
    <property type="entry name" value="HISTONE-LIKE TRANSCRIPTION FACTOR CCAAT-RELATED"/>
    <property type="match status" value="1"/>
</dbReference>
<dbReference type="Gene3D" id="1.10.20.10">
    <property type="entry name" value="Histone, subunit A"/>
    <property type="match status" value="1"/>
</dbReference>
<dbReference type="GO" id="GO:0006261">
    <property type="term" value="P:DNA-templated DNA replication"/>
    <property type="evidence" value="ECO:0007669"/>
    <property type="project" value="TreeGrafter"/>
</dbReference>
<accession>A0A1G4JAD7</accession>
<keyword evidence="5" id="KW-1185">Reference proteome</keyword>
<dbReference type="PANTHER" id="PTHR10252:SF54">
    <property type="entry name" value="CHROMATIN ACCESSIBILITY COMPLEX PROTEIN 1"/>
    <property type="match status" value="1"/>
</dbReference>
<dbReference type="AlphaFoldDB" id="A0A1G4JAD7"/>
<dbReference type="CDD" id="cd22929">
    <property type="entry name" value="HFD_POLE4-like"/>
    <property type="match status" value="1"/>
</dbReference>
<gene>
    <name evidence="4" type="ORF">LADA_0E01288G</name>
</gene>
<evidence type="ECO:0000313" key="4">
    <source>
        <dbReference type="EMBL" id="SCU86975.1"/>
    </source>
</evidence>